<comment type="caution">
    <text evidence="2">The sequence shown here is derived from an EMBL/GenBank/DDBJ whole genome shotgun (WGS) entry which is preliminary data.</text>
</comment>
<accession>A0AAN9KBF1</accession>
<evidence type="ECO:0000313" key="3">
    <source>
        <dbReference type="Proteomes" id="UP001367508"/>
    </source>
</evidence>
<name>A0AAN9KBF1_CANGL</name>
<evidence type="ECO:0000313" key="2">
    <source>
        <dbReference type="EMBL" id="KAK7313799.1"/>
    </source>
</evidence>
<proteinExistence type="predicted"/>
<organism evidence="2 3">
    <name type="scientific">Canavalia gladiata</name>
    <name type="common">Sword bean</name>
    <name type="synonym">Dolichos gladiatus</name>
    <dbReference type="NCBI Taxonomy" id="3824"/>
    <lineage>
        <taxon>Eukaryota</taxon>
        <taxon>Viridiplantae</taxon>
        <taxon>Streptophyta</taxon>
        <taxon>Embryophyta</taxon>
        <taxon>Tracheophyta</taxon>
        <taxon>Spermatophyta</taxon>
        <taxon>Magnoliopsida</taxon>
        <taxon>eudicotyledons</taxon>
        <taxon>Gunneridae</taxon>
        <taxon>Pentapetalae</taxon>
        <taxon>rosids</taxon>
        <taxon>fabids</taxon>
        <taxon>Fabales</taxon>
        <taxon>Fabaceae</taxon>
        <taxon>Papilionoideae</taxon>
        <taxon>50 kb inversion clade</taxon>
        <taxon>NPAAA clade</taxon>
        <taxon>indigoferoid/millettioid clade</taxon>
        <taxon>Phaseoleae</taxon>
        <taxon>Canavalia</taxon>
    </lineage>
</organism>
<keyword evidence="1" id="KW-0472">Membrane</keyword>
<reference evidence="2 3" key="1">
    <citation type="submission" date="2024-01" db="EMBL/GenBank/DDBJ databases">
        <title>The genomes of 5 underutilized Papilionoideae crops provide insights into root nodulation and disease resistanc.</title>
        <authorList>
            <person name="Jiang F."/>
        </authorList>
    </citation>
    <scope>NUCLEOTIDE SEQUENCE [LARGE SCALE GENOMIC DNA]</scope>
    <source>
        <strain evidence="2">LVBAO_FW01</strain>
        <tissue evidence="2">Leaves</tissue>
    </source>
</reference>
<dbReference type="EMBL" id="JAYMYQ010000009">
    <property type="protein sequence ID" value="KAK7313799.1"/>
    <property type="molecule type" value="Genomic_DNA"/>
</dbReference>
<gene>
    <name evidence="2" type="ORF">VNO77_39000</name>
</gene>
<keyword evidence="3" id="KW-1185">Reference proteome</keyword>
<dbReference type="AlphaFoldDB" id="A0AAN9KBF1"/>
<keyword evidence="1" id="KW-0812">Transmembrane</keyword>
<protein>
    <submittedName>
        <fullName evidence="2">Uncharacterized protein</fullName>
    </submittedName>
</protein>
<sequence length="143" mass="16725">MQNDSEAIDVDDDGLDDINKKMKCIGSSICKLGRKLIQPRNQDNAHPHIIGNQNFLFIPHLLFYFFQIQLLILHNLVVMMEMLKKGSNNCEAFISHEFEEGKRRVRHNLHHYWRNEPLCVFGEREGRKGLGFAQPIECHQEIL</sequence>
<dbReference type="Proteomes" id="UP001367508">
    <property type="component" value="Unassembled WGS sequence"/>
</dbReference>
<feature type="transmembrane region" description="Helical" evidence="1">
    <location>
        <begin position="61"/>
        <end position="78"/>
    </location>
</feature>
<evidence type="ECO:0000256" key="1">
    <source>
        <dbReference type="SAM" id="Phobius"/>
    </source>
</evidence>
<keyword evidence="1" id="KW-1133">Transmembrane helix</keyword>